<dbReference type="Proteomes" id="UP000092527">
    <property type="component" value="Unassembled WGS sequence"/>
</dbReference>
<evidence type="ECO:0000313" key="3">
    <source>
        <dbReference type="Proteomes" id="UP000092527"/>
    </source>
</evidence>
<dbReference type="AlphaFoldDB" id="A0A1A7P3I7"/>
<evidence type="ECO:0000313" key="2">
    <source>
        <dbReference type="EMBL" id="OBX11472.1"/>
    </source>
</evidence>
<dbReference type="EMBL" id="JTJL01000002">
    <property type="protein sequence ID" value="OBW96296.1"/>
    <property type="molecule type" value="Genomic_DNA"/>
</dbReference>
<name>A0A1A7P3I7_9PAST</name>
<comment type="caution">
    <text evidence="1">The sequence shown here is derived from an EMBL/GenBank/DDBJ whole genome shotgun (WGS) entry which is preliminary data.</text>
</comment>
<keyword evidence="4" id="KW-1185">Reference proteome</keyword>
<sequence>MAFLISNLKMENFAAGILCYFGDFFNEKRTLFTRKSHKYSLFHNNQKIFSNRKIMILKNLFTQKTKHTKNK</sequence>
<gene>
    <name evidence="1" type="ORF">QS62_00665</name>
    <name evidence="2" type="ORF">QV09_02565</name>
</gene>
<evidence type="ECO:0000313" key="1">
    <source>
        <dbReference type="EMBL" id="OBW96296.1"/>
    </source>
</evidence>
<dbReference type="EMBL" id="JTJU01000011">
    <property type="protein sequence ID" value="OBX11472.1"/>
    <property type="molecule type" value="Genomic_DNA"/>
</dbReference>
<organism evidence="1 4">
    <name type="scientific">Gallibacterium salpingitidis</name>
    <dbReference type="NCBI Taxonomy" id="505341"/>
    <lineage>
        <taxon>Bacteria</taxon>
        <taxon>Pseudomonadati</taxon>
        <taxon>Pseudomonadota</taxon>
        <taxon>Gammaproteobacteria</taxon>
        <taxon>Pasteurellales</taxon>
        <taxon>Pasteurellaceae</taxon>
        <taxon>Gallibacterium</taxon>
    </lineage>
</organism>
<evidence type="ECO:0000313" key="4">
    <source>
        <dbReference type="Proteomes" id="UP000092649"/>
    </source>
</evidence>
<accession>A0A1A7P3I7</accession>
<protein>
    <submittedName>
        <fullName evidence="1">Uncharacterized protein</fullName>
    </submittedName>
</protein>
<dbReference type="Proteomes" id="UP000092649">
    <property type="component" value="Unassembled WGS sequence"/>
</dbReference>
<reference evidence="3 4" key="1">
    <citation type="submission" date="2014-11" db="EMBL/GenBank/DDBJ databases">
        <title>Pan-genome of Gallibacterium spp.</title>
        <authorList>
            <person name="Kudirkiene E."/>
            <person name="Bojesen A.M."/>
        </authorList>
    </citation>
    <scope>NUCLEOTIDE SEQUENCE [LARGE SCALE GENOMIC DNA]</scope>
    <source>
        <strain evidence="2 3">18469/18</strain>
        <strain evidence="1 4">F150</strain>
    </source>
</reference>
<proteinExistence type="predicted"/>